<keyword evidence="2" id="KW-0238">DNA-binding</keyword>
<dbReference type="InterPro" id="IPR036390">
    <property type="entry name" value="WH_DNA-bd_sf"/>
</dbReference>
<dbReference type="GO" id="GO:0006950">
    <property type="term" value="P:response to stress"/>
    <property type="evidence" value="ECO:0007669"/>
    <property type="project" value="TreeGrafter"/>
</dbReference>
<name>A0A7Y9J267_9ACTN</name>
<reference evidence="2 3" key="1">
    <citation type="submission" date="2020-07" db="EMBL/GenBank/DDBJ databases">
        <title>Sequencing the genomes of 1000 actinobacteria strains.</title>
        <authorList>
            <person name="Klenk H.-P."/>
        </authorList>
    </citation>
    <scope>NUCLEOTIDE SEQUENCE [LARGE SCALE GENOMIC DNA]</scope>
    <source>
        <strain evidence="2 3">DSM 7487</strain>
    </source>
</reference>
<gene>
    <name evidence="2" type="ORF">BJ968_003365</name>
</gene>
<dbReference type="Gene3D" id="1.10.10.10">
    <property type="entry name" value="Winged helix-like DNA-binding domain superfamily/Winged helix DNA-binding domain"/>
    <property type="match status" value="1"/>
</dbReference>
<dbReference type="InterPro" id="IPR039422">
    <property type="entry name" value="MarR/SlyA-like"/>
</dbReference>
<sequence>MDLTDADIDALVTWSLIRAAHRAERELTALFAAHGLSPVQFGVLSHLATGTEFTQAQLARAVLVRPQSISGVLDGMVARGLVTRDAERSKGRRNPLALTAAGRDLLAAVWPAVREANRPERLGMSAAEVSALNDVLLRMVDGER</sequence>
<evidence type="ECO:0000313" key="3">
    <source>
        <dbReference type="Proteomes" id="UP000521922"/>
    </source>
</evidence>
<dbReference type="EMBL" id="JACCBB010000001">
    <property type="protein sequence ID" value="NYD23825.1"/>
    <property type="molecule type" value="Genomic_DNA"/>
</dbReference>
<evidence type="ECO:0000313" key="2">
    <source>
        <dbReference type="EMBL" id="NYD23825.1"/>
    </source>
</evidence>
<dbReference type="SMART" id="SM00347">
    <property type="entry name" value="HTH_MARR"/>
    <property type="match status" value="1"/>
</dbReference>
<comment type="caution">
    <text evidence="2">The sequence shown here is derived from an EMBL/GenBank/DDBJ whole genome shotgun (WGS) entry which is preliminary data.</text>
</comment>
<dbReference type="PANTHER" id="PTHR33164">
    <property type="entry name" value="TRANSCRIPTIONAL REGULATOR, MARR FAMILY"/>
    <property type="match status" value="1"/>
</dbReference>
<dbReference type="GO" id="GO:0003677">
    <property type="term" value="F:DNA binding"/>
    <property type="evidence" value="ECO:0007669"/>
    <property type="project" value="UniProtKB-KW"/>
</dbReference>
<evidence type="ECO:0000259" key="1">
    <source>
        <dbReference type="PROSITE" id="PS50995"/>
    </source>
</evidence>
<dbReference type="Proteomes" id="UP000521922">
    <property type="component" value="Unassembled WGS sequence"/>
</dbReference>
<protein>
    <submittedName>
        <fullName evidence="2">DNA-binding MarR family transcriptional regulator</fullName>
    </submittedName>
</protein>
<keyword evidence="3" id="KW-1185">Reference proteome</keyword>
<dbReference type="PANTHER" id="PTHR33164:SF43">
    <property type="entry name" value="HTH-TYPE TRANSCRIPTIONAL REPRESSOR YETL"/>
    <property type="match status" value="1"/>
</dbReference>
<dbReference type="SUPFAM" id="SSF46785">
    <property type="entry name" value="Winged helix' DNA-binding domain"/>
    <property type="match status" value="1"/>
</dbReference>
<dbReference type="InterPro" id="IPR036388">
    <property type="entry name" value="WH-like_DNA-bd_sf"/>
</dbReference>
<accession>A0A7Y9J267</accession>
<dbReference type="InterPro" id="IPR000835">
    <property type="entry name" value="HTH_MarR-typ"/>
</dbReference>
<organism evidence="2 3">
    <name type="scientific">Kineococcus aurantiacus</name>
    <dbReference type="NCBI Taxonomy" id="37633"/>
    <lineage>
        <taxon>Bacteria</taxon>
        <taxon>Bacillati</taxon>
        <taxon>Actinomycetota</taxon>
        <taxon>Actinomycetes</taxon>
        <taxon>Kineosporiales</taxon>
        <taxon>Kineosporiaceae</taxon>
        <taxon>Kineococcus</taxon>
    </lineage>
</organism>
<dbReference type="AlphaFoldDB" id="A0A7Y9J267"/>
<dbReference type="PROSITE" id="PS50995">
    <property type="entry name" value="HTH_MARR_2"/>
    <property type="match status" value="1"/>
</dbReference>
<dbReference type="GO" id="GO:0003700">
    <property type="term" value="F:DNA-binding transcription factor activity"/>
    <property type="evidence" value="ECO:0007669"/>
    <property type="project" value="InterPro"/>
</dbReference>
<dbReference type="Pfam" id="PF12802">
    <property type="entry name" value="MarR_2"/>
    <property type="match status" value="1"/>
</dbReference>
<feature type="domain" description="HTH marR-type" evidence="1">
    <location>
        <begin position="9"/>
        <end position="141"/>
    </location>
</feature>
<proteinExistence type="predicted"/>
<dbReference type="RefSeq" id="WP_179753827.1">
    <property type="nucleotide sequence ID" value="NZ_BAAAGN010000003.1"/>
</dbReference>